<feature type="compositionally biased region" description="Acidic residues" evidence="1">
    <location>
        <begin position="1"/>
        <end position="22"/>
    </location>
</feature>
<reference evidence="3" key="1">
    <citation type="submission" date="2022-11" db="UniProtKB">
        <authorList>
            <consortium name="WormBaseParasite"/>
        </authorList>
    </citation>
    <scope>IDENTIFICATION</scope>
</reference>
<protein>
    <submittedName>
        <fullName evidence="3">MULE transposase domain-containing protein</fullName>
    </submittedName>
</protein>
<sequence length="486" mass="56135">MSSTDTDEGYDLEYLEAEPIENEDTRRTGSLSFGPMVFVTHTIRIAKNTKASLFSTALVRKQPIDVESASVARKKKRINGGMEIAEASPTVKTKSAVRAIKRGAGDELLASFPKDSSISRQIQRKKYKLNLKTVGSRKLCDMVIPEGAKITHAEKYFCAMIQSTSHFMPGLMKDFSWLALLGCGKTTESYISVMKNFFHQSAHRYNLKTFVSDFKSASTTAIMKVFPNLKPIRCVFDLSQTIQKWARSHGLAKYYAVSELKRWIILFSKLAYLPVSDVLIGYDALVKEHERLMEFGVVDAAEQTKVNAFLNYVRQTFLYRGTIDDVRPALYNIEFWNVSEHLSRQWPVTNNAVESWNKEYNAHFPGGGKPDRSKVIRHQMDEEESVRHAISRHQLKPEEEFRNICPMQRESKERTHALVSQWREESAAAFPSNEALLEHLQLIQDALWYAKEVIQMWTKFKKMMKKMRKILHNRLRRRRLLYCCYC</sequence>
<accession>A0A915EG02</accession>
<evidence type="ECO:0000313" key="2">
    <source>
        <dbReference type="Proteomes" id="UP000887574"/>
    </source>
</evidence>
<proteinExistence type="predicted"/>
<keyword evidence="2" id="KW-1185">Reference proteome</keyword>
<evidence type="ECO:0000256" key="1">
    <source>
        <dbReference type="SAM" id="MobiDB-lite"/>
    </source>
</evidence>
<dbReference type="AlphaFoldDB" id="A0A915EG02"/>
<name>A0A915EG02_9BILA</name>
<organism evidence="2 3">
    <name type="scientific">Ditylenchus dipsaci</name>
    <dbReference type="NCBI Taxonomy" id="166011"/>
    <lineage>
        <taxon>Eukaryota</taxon>
        <taxon>Metazoa</taxon>
        <taxon>Ecdysozoa</taxon>
        <taxon>Nematoda</taxon>
        <taxon>Chromadorea</taxon>
        <taxon>Rhabditida</taxon>
        <taxon>Tylenchina</taxon>
        <taxon>Tylenchomorpha</taxon>
        <taxon>Sphaerularioidea</taxon>
        <taxon>Anguinidae</taxon>
        <taxon>Anguininae</taxon>
        <taxon>Ditylenchus</taxon>
    </lineage>
</organism>
<dbReference type="Proteomes" id="UP000887574">
    <property type="component" value="Unplaced"/>
</dbReference>
<feature type="region of interest" description="Disordered" evidence="1">
    <location>
        <begin position="1"/>
        <end position="28"/>
    </location>
</feature>
<dbReference type="WBParaSite" id="jg5949">
    <property type="protein sequence ID" value="jg5949"/>
    <property type="gene ID" value="jg5949"/>
</dbReference>
<evidence type="ECO:0000313" key="3">
    <source>
        <dbReference type="WBParaSite" id="jg5949"/>
    </source>
</evidence>